<sequence length="28" mass="3427">MAFYLQYVRVKCYFSHPKVKGNFFKLPD</sequence>
<name>A0A0A9BSR0_ARUDO</name>
<reference evidence="1" key="2">
    <citation type="journal article" date="2015" name="Data Brief">
        <title>Shoot transcriptome of the giant reed, Arundo donax.</title>
        <authorList>
            <person name="Barrero R.A."/>
            <person name="Guerrero F.D."/>
            <person name="Moolhuijzen P."/>
            <person name="Goolsby J.A."/>
            <person name="Tidwell J."/>
            <person name="Bellgard S.E."/>
            <person name="Bellgard M.I."/>
        </authorList>
    </citation>
    <scope>NUCLEOTIDE SEQUENCE</scope>
    <source>
        <tissue evidence="1">Shoot tissue taken approximately 20 cm above the soil surface</tissue>
    </source>
</reference>
<evidence type="ECO:0000313" key="1">
    <source>
        <dbReference type="EMBL" id="JAD65233.1"/>
    </source>
</evidence>
<protein>
    <submittedName>
        <fullName evidence="1">Uncharacterized protein</fullName>
    </submittedName>
</protein>
<proteinExistence type="predicted"/>
<accession>A0A0A9BSR0</accession>
<dbReference type="AlphaFoldDB" id="A0A0A9BSR0"/>
<organism evidence="1">
    <name type="scientific">Arundo donax</name>
    <name type="common">Giant reed</name>
    <name type="synonym">Donax arundinaceus</name>
    <dbReference type="NCBI Taxonomy" id="35708"/>
    <lineage>
        <taxon>Eukaryota</taxon>
        <taxon>Viridiplantae</taxon>
        <taxon>Streptophyta</taxon>
        <taxon>Embryophyta</taxon>
        <taxon>Tracheophyta</taxon>
        <taxon>Spermatophyta</taxon>
        <taxon>Magnoliopsida</taxon>
        <taxon>Liliopsida</taxon>
        <taxon>Poales</taxon>
        <taxon>Poaceae</taxon>
        <taxon>PACMAD clade</taxon>
        <taxon>Arundinoideae</taxon>
        <taxon>Arundineae</taxon>
        <taxon>Arundo</taxon>
    </lineage>
</organism>
<dbReference type="EMBL" id="GBRH01232662">
    <property type="protein sequence ID" value="JAD65233.1"/>
    <property type="molecule type" value="Transcribed_RNA"/>
</dbReference>
<reference evidence="1" key="1">
    <citation type="submission" date="2014-09" db="EMBL/GenBank/DDBJ databases">
        <authorList>
            <person name="Magalhaes I.L.F."/>
            <person name="Oliveira U."/>
            <person name="Santos F.R."/>
            <person name="Vidigal T.H.D.A."/>
            <person name="Brescovit A.D."/>
            <person name="Santos A.J."/>
        </authorList>
    </citation>
    <scope>NUCLEOTIDE SEQUENCE</scope>
    <source>
        <tissue evidence="1">Shoot tissue taken approximately 20 cm above the soil surface</tissue>
    </source>
</reference>